<feature type="coiled-coil region" evidence="1">
    <location>
        <begin position="199"/>
        <end position="230"/>
    </location>
</feature>
<dbReference type="AlphaFoldDB" id="A0ABD3RBM3"/>
<feature type="region of interest" description="Disordered" evidence="2">
    <location>
        <begin position="410"/>
        <end position="438"/>
    </location>
</feature>
<keyword evidence="4" id="KW-1185">Reference proteome</keyword>
<evidence type="ECO:0000313" key="4">
    <source>
        <dbReference type="Proteomes" id="UP001530377"/>
    </source>
</evidence>
<feature type="compositionally biased region" description="Basic residues" evidence="2">
    <location>
        <begin position="415"/>
        <end position="431"/>
    </location>
</feature>
<dbReference type="Proteomes" id="UP001530377">
    <property type="component" value="Unassembled WGS sequence"/>
</dbReference>
<feature type="compositionally biased region" description="Acidic residues" evidence="2">
    <location>
        <begin position="12"/>
        <end position="23"/>
    </location>
</feature>
<proteinExistence type="predicted"/>
<gene>
    <name evidence="3" type="ORF">ACHAXA_005501</name>
</gene>
<evidence type="ECO:0000256" key="2">
    <source>
        <dbReference type="SAM" id="MobiDB-lite"/>
    </source>
</evidence>
<sequence>MENISVTGTSVGDEERDEQSTVDDLDNTLDLYLGNGPLDCGIAREVTWTDYSSIEDTPSMVVHGTYMAANQTQSSIVSAHSSTNSYDKNSRAIIEETKRLAVEAEELREAIRLAKHKEQVDTTNYVSNKGNFLKKAWPVPASKLVIESPTPLMRDITLGRDRDHNPKVQTSAEEKLTSKLLLMKVANSKAMQINLANQRERLRAQLALERRAEKKARREAKIAMKQEKQERRREIKAAAKVRKLLRKQQRAKETAAAISADKLIKAQIKKKKKEDEVAAMKEALALATGRRARNINERDSTKSPYQKKTRGYDMPGYKKKTRRARFPDFSVSVDDHDNNYEYTADKPRDVRIMQKEILELKETVSRLQGEEEAREEANGIGSSIANFFLCRGVPCALSCNNGSRSEMSSCLQRSKASKGRRLKQRRSKQKKTISSPQAAYKKDLRRTRLGNYYLV</sequence>
<protein>
    <submittedName>
        <fullName evidence="3">Uncharacterized protein</fullName>
    </submittedName>
</protein>
<reference evidence="3 4" key="1">
    <citation type="submission" date="2024-10" db="EMBL/GenBank/DDBJ databases">
        <title>Updated reference genomes for cyclostephanoid diatoms.</title>
        <authorList>
            <person name="Roberts W.R."/>
            <person name="Alverson A.J."/>
        </authorList>
    </citation>
    <scope>NUCLEOTIDE SEQUENCE [LARGE SCALE GENOMIC DNA]</scope>
    <source>
        <strain evidence="3 4">AJA228-03</strain>
    </source>
</reference>
<name>A0ABD3RBM3_9STRA</name>
<accession>A0ABD3RBM3</accession>
<dbReference type="EMBL" id="JALLPB020000471">
    <property type="protein sequence ID" value="KAL3808776.1"/>
    <property type="molecule type" value="Genomic_DNA"/>
</dbReference>
<keyword evidence="1" id="KW-0175">Coiled coil</keyword>
<evidence type="ECO:0000256" key="1">
    <source>
        <dbReference type="SAM" id="Coils"/>
    </source>
</evidence>
<feature type="compositionally biased region" description="Polar residues" evidence="2">
    <location>
        <begin position="1"/>
        <end position="10"/>
    </location>
</feature>
<organism evidence="3 4">
    <name type="scientific">Cyclostephanos tholiformis</name>
    <dbReference type="NCBI Taxonomy" id="382380"/>
    <lineage>
        <taxon>Eukaryota</taxon>
        <taxon>Sar</taxon>
        <taxon>Stramenopiles</taxon>
        <taxon>Ochrophyta</taxon>
        <taxon>Bacillariophyta</taxon>
        <taxon>Coscinodiscophyceae</taxon>
        <taxon>Thalassiosirophycidae</taxon>
        <taxon>Stephanodiscales</taxon>
        <taxon>Stephanodiscaceae</taxon>
        <taxon>Cyclostephanos</taxon>
    </lineage>
</organism>
<feature type="coiled-coil region" evidence="1">
    <location>
        <begin position="263"/>
        <end position="290"/>
    </location>
</feature>
<evidence type="ECO:0000313" key="3">
    <source>
        <dbReference type="EMBL" id="KAL3808776.1"/>
    </source>
</evidence>
<comment type="caution">
    <text evidence="3">The sequence shown here is derived from an EMBL/GenBank/DDBJ whole genome shotgun (WGS) entry which is preliminary data.</text>
</comment>
<feature type="region of interest" description="Disordered" evidence="2">
    <location>
        <begin position="1"/>
        <end position="23"/>
    </location>
</feature>